<dbReference type="SUPFAM" id="SSF55166">
    <property type="entry name" value="Hedgehog/DD-peptidase"/>
    <property type="match status" value="1"/>
</dbReference>
<dbReference type="EMBL" id="JH817222">
    <property type="protein sequence ID" value="EKC28904.1"/>
    <property type="molecule type" value="Genomic_DNA"/>
</dbReference>
<dbReference type="Pfam" id="PF01085">
    <property type="entry name" value="HH_signal"/>
    <property type="match status" value="1"/>
</dbReference>
<dbReference type="InterPro" id="IPR009045">
    <property type="entry name" value="Zn_M74/Hedgehog-like"/>
</dbReference>
<dbReference type="Gene3D" id="3.30.1380.10">
    <property type="match status" value="2"/>
</dbReference>
<gene>
    <name evidence="2" type="ORF">CGI_10020836</name>
</gene>
<name>K1QCP0_MAGGI</name>
<reference evidence="2" key="1">
    <citation type="journal article" date="2012" name="Nature">
        <title>The oyster genome reveals stress adaptation and complexity of shell formation.</title>
        <authorList>
            <person name="Zhang G."/>
            <person name="Fang X."/>
            <person name="Guo X."/>
            <person name="Li L."/>
            <person name="Luo R."/>
            <person name="Xu F."/>
            <person name="Yang P."/>
            <person name="Zhang L."/>
            <person name="Wang X."/>
            <person name="Qi H."/>
            <person name="Xiong Z."/>
            <person name="Que H."/>
            <person name="Xie Y."/>
            <person name="Holland P.W."/>
            <person name="Paps J."/>
            <person name="Zhu Y."/>
            <person name="Wu F."/>
            <person name="Chen Y."/>
            <person name="Wang J."/>
            <person name="Peng C."/>
            <person name="Meng J."/>
            <person name="Yang L."/>
            <person name="Liu J."/>
            <person name="Wen B."/>
            <person name="Zhang N."/>
            <person name="Huang Z."/>
            <person name="Zhu Q."/>
            <person name="Feng Y."/>
            <person name="Mount A."/>
            <person name="Hedgecock D."/>
            <person name="Xu Z."/>
            <person name="Liu Y."/>
            <person name="Domazet-Loso T."/>
            <person name="Du Y."/>
            <person name="Sun X."/>
            <person name="Zhang S."/>
            <person name="Liu B."/>
            <person name="Cheng P."/>
            <person name="Jiang X."/>
            <person name="Li J."/>
            <person name="Fan D."/>
            <person name="Wang W."/>
            <person name="Fu W."/>
            <person name="Wang T."/>
            <person name="Wang B."/>
            <person name="Zhang J."/>
            <person name="Peng Z."/>
            <person name="Li Y."/>
            <person name="Li N."/>
            <person name="Wang J."/>
            <person name="Chen M."/>
            <person name="He Y."/>
            <person name="Tan F."/>
            <person name="Song X."/>
            <person name="Zheng Q."/>
            <person name="Huang R."/>
            <person name="Yang H."/>
            <person name="Du X."/>
            <person name="Chen L."/>
            <person name="Yang M."/>
            <person name="Gaffney P.M."/>
            <person name="Wang S."/>
            <person name="Luo L."/>
            <person name="She Z."/>
            <person name="Ming Y."/>
            <person name="Huang W."/>
            <person name="Zhang S."/>
            <person name="Huang B."/>
            <person name="Zhang Y."/>
            <person name="Qu T."/>
            <person name="Ni P."/>
            <person name="Miao G."/>
            <person name="Wang J."/>
            <person name="Wang Q."/>
            <person name="Steinberg C.E."/>
            <person name="Wang H."/>
            <person name="Li N."/>
            <person name="Qian L."/>
            <person name="Zhang G."/>
            <person name="Li Y."/>
            <person name="Yang H."/>
            <person name="Liu X."/>
            <person name="Wang J."/>
            <person name="Yin Y."/>
            <person name="Wang J."/>
        </authorList>
    </citation>
    <scope>NUCLEOTIDE SEQUENCE [LARGE SCALE GENOMIC DNA]</scope>
    <source>
        <strain evidence="2">05x7-T-G4-1.051#20</strain>
    </source>
</reference>
<dbReference type="InterPro" id="IPR000320">
    <property type="entry name" value="Hedgehog_signalling_dom"/>
</dbReference>
<protein>
    <recommendedName>
        <fullName evidence="1">Hedgehog N-terminal signalling domain-containing protein</fullName>
    </recommendedName>
</protein>
<proteinExistence type="predicted"/>
<dbReference type="InterPro" id="IPR050387">
    <property type="entry name" value="Hedgehog_Signaling"/>
</dbReference>
<dbReference type="PANTHER" id="PTHR11889">
    <property type="entry name" value="HEDGEHOG"/>
    <property type="match status" value="1"/>
</dbReference>
<feature type="domain" description="Hedgehog N-terminal signalling" evidence="1">
    <location>
        <begin position="211"/>
        <end position="286"/>
    </location>
</feature>
<dbReference type="HOGENOM" id="CLU_282887_0_0_1"/>
<dbReference type="GO" id="GO:0007224">
    <property type="term" value="P:smoothened signaling pathway"/>
    <property type="evidence" value="ECO:0007669"/>
    <property type="project" value="TreeGrafter"/>
</dbReference>
<dbReference type="GO" id="GO:0005113">
    <property type="term" value="F:patched binding"/>
    <property type="evidence" value="ECO:0007669"/>
    <property type="project" value="TreeGrafter"/>
</dbReference>
<accession>K1QCP0</accession>
<dbReference type="PANTHER" id="PTHR11889:SF31">
    <property type="entry name" value="PROTEIN HEDGEHOG"/>
    <property type="match status" value="1"/>
</dbReference>
<organism evidence="2">
    <name type="scientific">Magallana gigas</name>
    <name type="common">Pacific oyster</name>
    <name type="synonym">Crassostrea gigas</name>
    <dbReference type="NCBI Taxonomy" id="29159"/>
    <lineage>
        <taxon>Eukaryota</taxon>
        <taxon>Metazoa</taxon>
        <taxon>Spiralia</taxon>
        <taxon>Lophotrochozoa</taxon>
        <taxon>Mollusca</taxon>
        <taxon>Bivalvia</taxon>
        <taxon>Autobranchia</taxon>
        <taxon>Pteriomorphia</taxon>
        <taxon>Ostreida</taxon>
        <taxon>Ostreoidea</taxon>
        <taxon>Ostreidae</taxon>
        <taxon>Magallana</taxon>
    </lineage>
</organism>
<dbReference type="GO" id="GO:0010468">
    <property type="term" value="P:regulation of gene expression"/>
    <property type="evidence" value="ECO:0007669"/>
    <property type="project" value="TreeGrafter"/>
</dbReference>
<evidence type="ECO:0000259" key="1">
    <source>
        <dbReference type="Pfam" id="PF01085"/>
    </source>
</evidence>
<evidence type="ECO:0000313" key="2">
    <source>
        <dbReference type="EMBL" id="EKC28904.1"/>
    </source>
</evidence>
<dbReference type="GO" id="GO:0001708">
    <property type="term" value="P:cell fate specification"/>
    <property type="evidence" value="ECO:0007669"/>
    <property type="project" value="TreeGrafter"/>
</dbReference>
<dbReference type="GO" id="GO:0005615">
    <property type="term" value="C:extracellular space"/>
    <property type="evidence" value="ECO:0007669"/>
    <property type="project" value="TreeGrafter"/>
</dbReference>
<dbReference type="InParanoid" id="K1QCP0"/>
<dbReference type="AlphaFoldDB" id="K1QCP0"/>
<dbReference type="GO" id="GO:0007267">
    <property type="term" value="P:cell-cell signaling"/>
    <property type="evidence" value="ECO:0007669"/>
    <property type="project" value="InterPro"/>
</dbReference>
<dbReference type="GO" id="GO:0005509">
    <property type="term" value="F:calcium ion binding"/>
    <property type="evidence" value="ECO:0007669"/>
    <property type="project" value="TreeGrafter"/>
</dbReference>
<sequence>MTNNPTSDVGILDSINTSPNAETHFNFTCTSCFGKVELAYHLEMRIKRDVDTNKPIVKSYLSQVEGETTNYYQFSIQSHKELTLLVDEKVMETDPLFLHPITLATFKRFPPLQLTIRVQSSTYLTASIITHSSKEFKFGDTFQTSGKFVISLKPFIEWVERDIRLDFGSPFTISLRKLFGDTIIFLSEEPSESSWCGHPGNPCLDCSNYIQDDNVCSDRYVTPELAEVLTKLAKFVEAEWPDRKLLILEAWDEATSAHPLGSHGNQSLFYTGRAARVALSKNLTSKEPETDQNTFQRFTQLLQCSDADFFDTYMRNSVLDICVSDESAAFFTNTENNRKKRAIRSNNIVKTNTWRQEKDKYDEQISGLVSVSSSGSTLKDYFGGGKYYPSGNTAIDVCGEAEDTYSIENLDKMQRQIQYPLENVAFEAEGAKTSSCGAPTRGCNQCTRYVDVDNPWDWCLTRTMTTRAATRLHRLARLVEEETKSGGSSLSLADEELGICRSAMVMYETLETCIEKMPSSTTNKESKCYDCMMDARCCYGNDNIGCIRNECSGDESSKLNPFLSDVTIPTTPACNDGDSSKMILYGNVCGGDPCQFFTGKEYHLLLKVVLIFEVCSGKWDQTKIDQDIRNLNTGESNLMTFLSSCMGSDNTILKLHYPVPNDPTIGIGFSLRSSEKKDLLLKILPNLDYDLIMEGKQSLTKEQALYLYDVLKRESSSALQNVGRSLKLTLTPGVSLSTSTLANLAVIAGFDHVTKESDHIVASVRPATGVNSVLVNYPNVNMHETEPPVDDMVEYEIPAEADYSLTYPLLLDGFNDSIRLSDCYKIADLKSNKFRYFRFDPTLLECMEEASSHYTECIAVESGSGYRVRSENNRNIDSRHSEEKWRFSVGQAVEIGKGKTLEELKLLGLTVIRSCVQNLIRKRLILGIGAHKDKLYVDVRESSPAAEFVKVWEDGSSDLYTYLKDIENGFKNDTGFSSLCSSTKSERQKAAADLLKRLDEVIGNGPLDKASLREKVNNCLVNLCGGCIGKEETLTTKYKPDSSQTNEELVYDPMDNPSPLLNILEQEMAMRVSGNVSVYIENNGDISRLNQILKANWNGNTVK</sequence>